<organism evidence="2 3">
    <name type="scientific">Strongyloides venezuelensis</name>
    <name type="common">Threadworm</name>
    <dbReference type="NCBI Taxonomy" id="75913"/>
    <lineage>
        <taxon>Eukaryota</taxon>
        <taxon>Metazoa</taxon>
        <taxon>Ecdysozoa</taxon>
        <taxon>Nematoda</taxon>
        <taxon>Chromadorea</taxon>
        <taxon>Rhabditida</taxon>
        <taxon>Tylenchina</taxon>
        <taxon>Panagrolaimomorpha</taxon>
        <taxon>Strongyloidoidea</taxon>
        <taxon>Strongyloididae</taxon>
        <taxon>Strongyloides</taxon>
    </lineage>
</organism>
<dbReference type="InterPro" id="IPR002156">
    <property type="entry name" value="RNaseH_domain"/>
</dbReference>
<evidence type="ECO:0000313" key="3">
    <source>
        <dbReference type="WBParaSite" id="SVE_1330500.1"/>
    </source>
</evidence>
<accession>A0A0K0FSB2</accession>
<proteinExistence type="predicted"/>
<reference evidence="2" key="1">
    <citation type="submission" date="2014-07" db="EMBL/GenBank/DDBJ databases">
        <authorList>
            <person name="Martin A.A"/>
            <person name="De Silva N."/>
        </authorList>
    </citation>
    <scope>NUCLEOTIDE SEQUENCE</scope>
</reference>
<protein>
    <submittedName>
        <fullName evidence="3">RNase H domain-containing protein</fullName>
    </submittedName>
</protein>
<evidence type="ECO:0000259" key="1">
    <source>
        <dbReference type="PROSITE" id="PS50879"/>
    </source>
</evidence>
<dbReference type="Proteomes" id="UP000035680">
    <property type="component" value="Unassembled WGS sequence"/>
</dbReference>
<dbReference type="GO" id="GO:0004523">
    <property type="term" value="F:RNA-DNA hybrid ribonuclease activity"/>
    <property type="evidence" value="ECO:0007669"/>
    <property type="project" value="InterPro"/>
</dbReference>
<dbReference type="PROSITE" id="PS50879">
    <property type="entry name" value="RNASE_H_1"/>
    <property type="match status" value="1"/>
</dbReference>
<feature type="domain" description="RNase H type-1" evidence="1">
    <location>
        <begin position="85"/>
        <end position="157"/>
    </location>
</feature>
<reference evidence="3" key="2">
    <citation type="submission" date="2015-08" db="UniProtKB">
        <authorList>
            <consortium name="WormBaseParasite"/>
        </authorList>
    </citation>
    <scope>IDENTIFICATION</scope>
</reference>
<dbReference type="WBParaSite" id="SVE_1330500.1">
    <property type="protein sequence ID" value="SVE_1330500.1"/>
    <property type="gene ID" value="SVE_1330500"/>
</dbReference>
<sequence>MTVDESLLNVENFDDSNLDNLLDISIETLVPGDVGYTSDPDEAGFLSQFEAVFDHDDGLSHLKNDDVADDKLSLIKIFEKGLQSPETDTIAFIDGFSYSGGGYGILLNIKCGAAKPTGGRMEILALQKILEIAATRKFKRTVIFTDYKNAVEALKLN</sequence>
<dbReference type="InterPro" id="IPR036397">
    <property type="entry name" value="RNaseH_sf"/>
</dbReference>
<dbReference type="GO" id="GO:0003676">
    <property type="term" value="F:nucleic acid binding"/>
    <property type="evidence" value="ECO:0007669"/>
    <property type="project" value="InterPro"/>
</dbReference>
<keyword evidence="2" id="KW-1185">Reference proteome</keyword>
<evidence type="ECO:0000313" key="2">
    <source>
        <dbReference type="Proteomes" id="UP000035680"/>
    </source>
</evidence>
<name>A0A0K0FSB2_STRVS</name>
<dbReference type="AlphaFoldDB" id="A0A0K0FSB2"/>
<dbReference type="Gene3D" id="3.30.420.10">
    <property type="entry name" value="Ribonuclease H-like superfamily/Ribonuclease H"/>
    <property type="match status" value="1"/>
</dbReference>